<dbReference type="Proteomes" id="UP000186895">
    <property type="component" value="Unassembled WGS sequence"/>
</dbReference>
<dbReference type="Pfam" id="PF23843">
    <property type="entry name" value="DUF7210"/>
    <property type="match status" value="1"/>
</dbReference>
<feature type="domain" description="DUF7210" evidence="1">
    <location>
        <begin position="12"/>
        <end position="49"/>
    </location>
</feature>
<dbReference type="STRING" id="49186.SAMN05421647_103459"/>
<proteinExistence type="predicted"/>
<gene>
    <name evidence="2" type="ORF">SAMN05421647_103459</name>
</gene>
<evidence type="ECO:0000313" key="2">
    <source>
        <dbReference type="EMBL" id="SIQ30913.1"/>
    </source>
</evidence>
<protein>
    <recommendedName>
        <fullName evidence="1">DUF7210 domain-containing protein</fullName>
    </recommendedName>
</protein>
<dbReference type="InterPro" id="IPR055634">
    <property type="entry name" value="DUF7210"/>
</dbReference>
<reference evidence="2 3" key="1">
    <citation type="submission" date="2017-01" db="EMBL/GenBank/DDBJ databases">
        <authorList>
            <person name="Mah S.A."/>
            <person name="Swanson W.J."/>
            <person name="Moy G.W."/>
            <person name="Vacquier V.D."/>
        </authorList>
    </citation>
    <scope>NUCLEOTIDE SEQUENCE [LARGE SCALE GENOMIC DNA]</scope>
    <source>
        <strain evidence="2 3">DSM 7027</strain>
    </source>
</reference>
<dbReference type="EMBL" id="FTMN01000003">
    <property type="protein sequence ID" value="SIQ30913.1"/>
    <property type="molecule type" value="Genomic_DNA"/>
</dbReference>
<name>A0A1N6RQ17_9GAMM</name>
<keyword evidence="3" id="KW-1185">Reference proteome</keyword>
<accession>A0A1N6RQ17</accession>
<dbReference type="AlphaFoldDB" id="A0A1N6RQ17"/>
<organism evidence="2 3">
    <name type="scientific">Marinobacterium stanieri</name>
    <dbReference type="NCBI Taxonomy" id="49186"/>
    <lineage>
        <taxon>Bacteria</taxon>
        <taxon>Pseudomonadati</taxon>
        <taxon>Pseudomonadota</taxon>
        <taxon>Gammaproteobacteria</taxon>
        <taxon>Oceanospirillales</taxon>
        <taxon>Oceanospirillaceae</taxon>
        <taxon>Marinobacterium</taxon>
    </lineage>
</organism>
<evidence type="ECO:0000259" key="1">
    <source>
        <dbReference type="Pfam" id="PF23843"/>
    </source>
</evidence>
<dbReference type="RefSeq" id="WP_076462580.1">
    <property type="nucleotide sequence ID" value="NZ_FTMN01000003.1"/>
</dbReference>
<sequence length="66" mass="7204">MSIPKKPVPATVEVTLLKEHTHNGQKLQKDAKIKVTASQRKFLIDREIIAANSPEPAKATTTKAKG</sequence>
<evidence type="ECO:0000313" key="3">
    <source>
        <dbReference type="Proteomes" id="UP000186895"/>
    </source>
</evidence>